<comment type="caution">
    <text evidence="2">The sequence shown here is derived from an EMBL/GenBank/DDBJ whole genome shotgun (WGS) entry which is preliminary data.</text>
</comment>
<proteinExistence type="predicted"/>
<name>A0A2M7S764_9BACT</name>
<dbReference type="AlphaFoldDB" id="A0A2M7S764"/>
<dbReference type="SMART" id="SM00382">
    <property type="entry name" value="AAA"/>
    <property type="match status" value="1"/>
</dbReference>
<accession>A0A2M7S764</accession>
<dbReference type="SUPFAM" id="SSF52540">
    <property type="entry name" value="P-loop containing nucleoside triphosphate hydrolases"/>
    <property type="match status" value="1"/>
</dbReference>
<organism evidence="2 3">
    <name type="scientific">Candidatus Desantisbacteria bacterium CG_4_10_14_0_8_um_filter_48_22</name>
    <dbReference type="NCBI Taxonomy" id="1974543"/>
    <lineage>
        <taxon>Bacteria</taxon>
        <taxon>Candidatus Desantisiibacteriota</taxon>
    </lineage>
</organism>
<dbReference type="InterPro" id="IPR027417">
    <property type="entry name" value="P-loop_NTPase"/>
</dbReference>
<evidence type="ECO:0000313" key="3">
    <source>
        <dbReference type="Proteomes" id="UP000229307"/>
    </source>
</evidence>
<gene>
    <name evidence="2" type="ORF">COY52_10080</name>
</gene>
<protein>
    <recommendedName>
        <fullName evidence="1">AAA+ ATPase domain-containing protein</fullName>
    </recommendedName>
</protein>
<reference evidence="3" key="1">
    <citation type="submission" date="2017-09" db="EMBL/GenBank/DDBJ databases">
        <title>Depth-based differentiation of microbial function through sediment-hosted aquifers and enrichment of novel symbionts in the deep terrestrial subsurface.</title>
        <authorList>
            <person name="Probst A.J."/>
            <person name="Ladd B."/>
            <person name="Jarett J.K."/>
            <person name="Geller-Mcgrath D.E."/>
            <person name="Sieber C.M.K."/>
            <person name="Emerson J.B."/>
            <person name="Anantharaman K."/>
            <person name="Thomas B.C."/>
            <person name="Malmstrom R."/>
            <person name="Stieglmeier M."/>
            <person name="Klingl A."/>
            <person name="Woyke T."/>
            <person name="Ryan C.M."/>
            <person name="Banfield J.F."/>
        </authorList>
    </citation>
    <scope>NUCLEOTIDE SEQUENCE [LARGE SCALE GENOMIC DNA]</scope>
</reference>
<evidence type="ECO:0000259" key="1">
    <source>
        <dbReference type="SMART" id="SM00382"/>
    </source>
</evidence>
<sequence length="406" mass="46394">MAWEYLGLNKEPFLSINPLLMQEELAYFVNREKELQLLKRYFDTNISQHILISGKAGLGKTSLVCYLGIPRENEDFIRINLSESKQQEGQILDLITHDLLEFGCRLKIKGAENLGEDFLYCKKETEEMAGDIKAGVIIEGKVSSKKGTEKTRRRLPFDTEQILGKILVAVKNHIKHPPIIFIDESDHLPESTQETILLQIESLLVSNKCKVFFTTRKEIENIFLGDVNSKYRSRFTDIIPLGPIKPSAGSMAKLILEKRFEPCAGENYQYPFAEETNIFLEDVSNGSIRELLRYTSFILSEASASKLLKPINVDFAFKVLSEKQLLASGIESKEYQIMKILELKPLSPSDKILQEKTLFKRATLNILLTELDKKGFTQKICEGKKILHKLTPKGKWVLKSYEITRL</sequence>
<feature type="domain" description="AAA+ ATPase" evidence="1">
    <location>
        <begin position="46"/>
        <end position="245"/>
    </location>
</feature>
<dbReference type="InterPro" id="IPR003593">
    <property type="entry name" value="AAA+_ATPase"/>
</dbReference>
<dbReference type="Gene3D" id="3.40.50.300">
    <property type="entry name" value="P-loop containing nucleotide triphosphate hydrolases"/>
    <property type="match status" value="1"/>
</dbReference>
<dbReference type="EMBL" id="PFMR01000271">
    <property type="protein sequence ID" value="PIZ15299.1"/>
    <property type="molecule type" value="Genomic_DNA"/>
</dbReference>
<dbReference type="Proteomes" id="UP000229307">
    <property type="component" value="Unassembled WGS sequence"/>
</dbReference>
<evidence type="ECO:0000313" key="2">
    <source>
        <dbReference type="EMBL" id="PIZ15299.1"/>
    </source>
</evidence>